<feature type="compositionally biased region" description="Basic and acidic residues" evidence="1">
    <location>
        <begin position="41"/>
        <end position="56"/>
    </location>
</feature>
<gene>
    <name evidence="3" type="ORF">B0A50_05668</name>
</gene>
<evidence type="ECO:0000256" key="2">
    <source>
        <dbReference type="SAM" id="SignalP"/>
    </source>
</evidence>
<dbReference type="OrthoDB" id="3933252at2759"/>
<accession>A0A4U0TRD3</accession>
<comment type="caution">
    <text evidence="3">The sequence shown here is derived from an EMBL/GenBank/DDBJ whole genome shotgun (WGS) entry which is preliminary data.</text>
</comment>
<feature type="chain" id="PRO_5020867293" evidence="2">
    <location>
        <begin position="23"/>
        <end position="77"/>
    </location>
</feature>
<evidence type="ECO:0000313" key="4">
    <source>
        <dbReference type="Proteomes" id="UP000308549"/>
    </source>
</evidence>
<feature type="compositionally biased region" description="Basic and acidic residues" evidence="1">
    <location>
        <begin position="65"/>
        <end position="77"/>
    </location>
</feature>
<dbReference type="AlphaFoldDB" id="A0A4U0TRD3"/>
<protein>
    <submittedName>
        <fullName evidence="3">Uncharacterized protein</fullName>
    </submittedName>
</protein>
<feature type="region of interest" description="Disordered" evidence="1">
    <location>
        <begin position="27"/>
        <end position="77"/>
    </location>
</feature>
<keyword evidence="4" id="KW-1185">Reference proteome</keyword>
<dbReference type="EMBL" id="NAJL01000041">
    <property type="protein sequence ID" value="TKA24680.1"/>
    <property type="molecule type" value="Genomic_DNA"/>
</dbReference>
<organism evidence="3 4">
    <name type="scientific">Salinomyces thailandicus</name>
    <dbReference type="NCBI Taxonomy" id="706561"/>
    <lineage>
        <taxon>Eukaryota</taxon>
        <taxon>Fungi</taxon>
        <taxon>Dikarya</taxon>
        <taxon>Ascomycota</taxon>
        <taxon>Pezizomycotina</taxon>
        <taxon>Dothideomycetes</taxon>
        <taxon>Dothideomycetidae</taxon>
        <taxon>Mycosphaerellales</taxon>
        <taxon>Teratosphaeriaceae</taxon>
        <taxon>Salinomyces</taxon>
    </lineage>
</organism>
<name>A0A4U0TRD3_9PEZI</name>
<feature type="signal peptide" evidence="2">
    <location>
        <begin position="1"/>
        <end position="22"/>
    </location>
</feature>
<keyword evidence="2" id="KW-0732">Signal</keyword>
<proteinExistence type="predicted"/>
<feature type="non-terminal residue" evidence="3">
    <location>
        <position position="77"/>
    </location>
</feature>
<evidence type="ECO:0000256" key="1">
    <source>
        <dbReference type="SAM" id="MobiDB-lite"/>
    </source>
</evidence>
<evidence type="ECO:0000313" key="3">
    <source>
        <dbReference type="EMBL" id="TKA24680.1"/>
    </source>
</evidence>
<dbReference type="Proteomes" id="UP000308549">
    <property type="component" value="Unassembled WGS sequence"/>
</dbReference>
<sequence>MFASWAYGLIFFAIVAINHKYGKPWSEARQQNHQHARARKTRYETHRQAEKKEFRERRAKRRQAKREEELEGQRLEG</sequence>
<reference evidence="3 4" key="1">
    <citation type="submission" date="2017-03" db="EMBL/GenBank/DDBJ databases">
        <title>Genomes of endolithic fungi from Antarctica.</title>
        <authorList>
            <person name="Coleine C."/>
            <person name="Masonjones S."/>
            <person name="Stajich J.E."/>
        </authorList>
    </citation>
    <scope>NUCLEOTIDE SEQUENCE [LARGE SCALE GENOMIC DNA]</scope>
    <source>
        <strain evidence="3 4">CCFEE 6315</strain>
    </source>
</reference>